<keyword evidence="9" id="KW-1185">Reference proteome</keyword>
<dbReference type="GO" id="GO:0006353">
    <property type="term" value="P:DNA-templated transcription termination"/>
    <property type="evidence" value="ECO:0007669"/>
    <property type="project" value="UniProtKB-UniRule"/>
</dbReference>
<evidence type="ECO:0000256" key="1">
    <source>
        <dbReference type="ARBA" id="ARBA00005952"/>
    </source>
</evidence>
<name>A0A3M0GN72_9ACTN</name>
<dbReference type="PANTHER" id="PTHR11078">
    <property type="entry name" value="N UTILIZATION SUBSTANCE PROTEIN B-RELATED"/>
    <property type="match status" value="1"/>
</dbReference>
<dbReference type="NCBIfam" id="TIGR01951">
    <property type="entry name" value="nusB"/>
    <property type="match status" value="1"/>
</dbReference>
<accession>A0A3M0GN72</accession>
<dbReference type="PANTHER" id="PTHR11078:SF3">
    <property type="entry name" value="ANTITERMINATION NUSB DOMAIN-CONTAINING PROTEIN"/>
    <property type="match status" value="1"/>
</dbReference>
<dbReference type="EMBL" id="REFW01000003">
    <property type="protein sequence ID" value="RMB58736.1"/>
    <property type="molecule type" value="Genomic_DNA"/>
</dbReference>
<evidence type="ECO:0000313" key="8">
    <source>
        <dbReference type="EMBL" id="RMB58736.1"/>
    </source>
</evidence>
<dbReference type="GO" id="GO:0031564">
    <property type="term" value="P:transcription antitermination"/>
    <property type="evidence" value="ECO:0007669"/>
    <property type="project" value="UniProtKB-KW"/>
</dbReference>
<dbReference type="Pfam" id="PF01029">
    <property type="entry name" value="NusB"/>
    <property type="match status" value="1"/>
</dbReference>
<evidence type="ECO:0000256" key="6">
    <source>
        <dbReference type="HAMAP-Rule" id="MF_00073"/>
    </source>
</evidence>
<keyword evidence="3 6" id="KW-0694">RNA-binding</keyword>
<sequence length="142" mass="15333">MPEPTPHYGAQTKARKGALDILYAAELRRVAPVEVLMEVRSQGETTLRDLTVALVHGIAADQREIDARIIACVSGGWTLDRMPALDRNIARIAVYEIDHTDTPPSAVIAEALKLAGDLSTDDSPAFLNGLLSRVLATKPPTH</sequence>
<evidence type="ECO:0000256" key="5">
    <source>
        <dbReference type="ARBA" id="ARBA00023163"/>
    </source>
</evidence>
<dbReference type="InterPro" id="IPR006027">
    <property type="entry name" value="NusB_RsmB_TIM44"/>
</dbReference>
<feature type="domain" description="NusB/RsmB/TIM44" evidence="7">
    <location>
        <begin position="13"/>
        <end position="134"/>
    </location>
</feature>
<reference evidence="8 9" key="1">
    <citation type="submission" date="2018-10" db="EMBL/GenBank/DDBJ databases">
        <title>Tessaracoccus antarcticuss sp. nov., isolated from sediment.</title>
        <authorList>
            <person name="Zhou L.Y."/>
            <person name="Du Z.J."/>
        </authorList>
    </citation>
    <scope>NUCLEOTIDE SEQUENCE [LARGE SCALE GENOMIC DNA]</scope>
    <source>
        <strain evidence="8 9">JDX10</strain>
    </source>
</reference>
<evidence type="ECO:0000256" key="4">
    <source>
        <dbReference type="ARBA" id="ARBA00023015"/>
    </source>
</evidence>
<comment type="caution">
    <text evidence="8">The sequence shown here is derived from an EMBL/GenBank/DDBJ whole genome shotgun (WGS) entry which is preliminary data.</text>
</comment>
<dbReference type="Gene3D" id="1.10.940.10">
    <property type="entry name" value="NusB-like"/>
    <property type="match status" value="1"/>
</dbReference>
<dbReference type="HAMAP" id="MF_00073">
    <property type="entry name" value="NusB"/>
    <property type="match status" value="1"/>
</dbReference>
<organism evidence="8 9">
    <name type="scientific">Tessaracoccus antarcticus</name>
    <dbReference type="NCBI Taxonomy" id="2479848"/>
    <lineage>
        <taxon>Bacteria</taxon>
        <taxon>Bacillati</taxon>
        <taxon>Actinomycetota</taxon>
        <taxon>Actinomycetes</taxon>
        <taxon>Propionibacteriales</taxon>
        <taxon>Propionibacteriaceae</taxon>
        <taxon>Tessaracoccus</taxon>
    </lineage>
</organism>
<keyword evidence="2 6" id="KW-0889">Transcription antitermination</keyword>
<keyword evidence="4 6" id="KW-0805">Transcription regulation</keyword>
<evidence type="ECO:0000256" key="2">
    <source>
        <dbReference type="ARBA" id="ARBA00022814"/>
    </source>
</evidence>
<proteinExistence type="inferred from homology"/>
<gene>
    <name evidence="6 8" type="primary">nusB</name>
    <name evidence="8" type="ORF">EAX62_11420</name>
</gene>
<evidence type="ECO:0000313" key="9">
    <source>
        <dbReference type="Proteomes" id="UP000275256"/>
    </source>
</evidence>
<evidence type="ECO:0000259" key="7">
    <source>
        <dbReference type="Pfam" id="PF01029"/>
    </source>
</evidence>
<dbReference type="Proteomes" id="UP000275256">
    <property type="component" value="Unassembled WGS sequence"/>
</dbReference>
<dbReference type="OrthoDB" id="3528057at2"/>
<dbReference type="GO" id="GO:0005829">
    <property type="term" value="C:cytosol"/>
    <property type="evidence" value="ECO:0007669"/>
    <property type="project" value="TreeGrafter"/>
</dbReference>
<dbReference type="GO" id="GO:0003723">
    <property type="term" value="F:RNA binding"/>
    <property type="evidence" value="ECO:0007669"/>
    <property type="project" value="UniProtKB-UniRule"/>
</dbReference>
<protein>
    <recommendedName>
        <fullName evidence="6">Transcription antitermination protein NusB</fullName>
    </recommendedName>
    <alternativeName>
        <fullName evidence="6">Antitermination factor NusB</fullName>
    </alternativeName>
</protein>
<dbReference type="InterPro" id="IPR011605">
    <property type="entry name" value="NusB_fam"/>
</dbReference>
<dbReference type="AlphaFoldDB" id="A0A3M0GN72"/>
<comment type="similarity">
    <text evidence="1 6">Belongs to the NusB family.</text>
</comment>
<comment type="function">
    <text evidence="6">Involved in transcription antitermination. Required for transcription of ribosomal RNA (rRNA) genes. Binds specifically to the boxA antiterminator sequence of the ribosomal RNA (rrn) operons.</text>
</comment>
<dbReference type="InterPro" id="IPR035926">
    <property type="entry name" value="NusB-like_sf"/>
</dbReference>
<evidence type="ECO:0000256" key="3">
    <source>
        <dbReference type="ARBA" id="ARBA00022884"/>
    </source>
</evidence>
<keyword evidence="5 6" id="KW-0804">Transcription</keyword>
<dbReference type="SUPFAM" id="SSF48013">
    <property type="entry name" value="NusB-like"/>
    <property type="match status" value="1"/>
</dbReference>
<dbReference type="RefSeq" id="WP_121901857.1">
    <property type="nucleotide sequence ID" value="NZ_REFW01000003.1"/>
</dbReference>